<feature type="transmembrane region" description="Helical" evidence="7">
    <location>
        <begin position="354"/>
        <end position="377"/>
    </location>
</feature>
<feature type="transmembrane region" description="Helical" evidence="7">
    <location>
        <begin position="383"/>
        <end position="401"/>
    </location>
</feature>
<feature type="transmembrane region" description="Helical" evidence="7">
    <location>
        <begin position="230"/>
        <end position="252"/>
    </location>
</feature>
<proteinExistence type="predicted"/>
<name>A0A9X3N868_9ACTN</name>
<feature type="transmembrane region" description="Helical" evidence="7">
    <location>
        <begin position="258"/>
        <end position="280"/>
    </location>
</feature>
<feature type="domain" description="Major facilitator superfamily (MFS) profile" evidence="8">
    <location>
        <begin position="226"/>
        <end position="411"/>
    </location>
</feature>
<dbReference type="Pfam" id="PF05977">
    <property type="entry name" value="MFS_3"/>
    <property type="match status" value="1"/>
</dbReference>
<dbReference type="GO" id="GO:0005886">
    <property type="term" value="C:plasma membrane"/>
    <property type="evidence" value="ECO:0007669"/>
    <property type="project" value="UniProtKB-SubCell"/>
</dbReference>
<dbReference type="InterPro" id="IPR010290">
    <property type="entry name" value="TM_effector"/>
</dbReference>
<dbReference type="AlphaFoldDB" id="A0A9X3N868"/>
<sequence>MRTGRLIEAVLPARMGLAFRWLIGSTWLSNLGDGITVAAGPLLIASQTQDPLLVALGALLQRLPWRLFGLYAGALADRTDRRAMVVISDLLRILVLVVLAAALLVDSGHVVITLVALLALGVAEVFSDNASQTLLPMVVAPEDLGIGAARLMACFLTANQLLGPAVGAFLFAAGAAVPFFAYAVLLAFAAAMIARMRVPGFERGEPDARIWRDVREGFSWVWQHPPVRTLTLTIVAFNVTYGAAWSVLVLYASQRLGLGAVGFGLLSTCVAVGGIAGTLGYDWLERRAPLSALMRAVLILETLTHLGLALTTTAWVAMAIMVVFGAEAFVWGTLSSAVRMRAVPTELQGRAGSVYGVAMFGGILVGQAIGGIVASVAGVTAPFWFAFAGSALILVLIWRALGDIAHVESAP</sequence>
<feature type="transmembrane region" description="Helical" evidence="7">
    <location>
        <begin position="83"/>
        <end position="104"/>
    </location>
</feature>
<evidence type="ECO:0000256" key="7">
    <source>
        <dbReference type="SAM" id="Phobius"/>
    </source>
</evidence>
<accession>A0A9X3N868</accession>
<keyword evidence="5 7" id="KW-1133">Transmembrane helix</keyword>
<dbReference type="EMBL" id="JAPDDP010000005">
    <property type="protein sequence ID" value="MDA0179441.1"/>
    <property type="molecule type" value="Genomic_DNA"/>
</dbReference>
<dbReference type="GO" id="GO:0022857">
    <property type="term" value="F:transmembrane transporter activity"/>
    <property type="evidence" value="ECO:0007669"/>
    <property type="project" value="InterPro"/>
</dbReference>
<feature type="transmembrane region" description="Helical" evidence="7">
    <location>
        <begin position="168"/>
        <end position="193"/>
    </location>
</feature>
<feature type="transmembrane region" description="Helical" evidence="7">
    <location>
        <begin position="110"/>
        <end position="127"/>
    </location>
</feature>
<dbReference type="SUPFAM" id="SSF103473">
    <property type="entry name" value="MFS general substrate transporter"/>
    <property type="match status" value="1"/>
</dbReference>
<keyword evidence="3" id="KW-1003">Cell membrane</keyword>
<evidence type="ECO:0000256" key="1">
    <source>
        <dbReference type="ARBA" id="ARBA00004651"/>
    </source>
</evidence>
<dbReference type="PANTHER" id="PTHR23513">
    <property type="entry name" value="INTEGRAL MEMBRANE EFFLUX PROTEIN-RELATED"/>
    <property type="match status" value="1"/>
</dbReference>
<comment type="subcellular location">
    <subcellularLocation>
        <location evidence="1">Cell membrane</location>
        <topology evidence="1">Multi-pass membrane protein</topology>
    </subcellularLocation>
</comment>
<protein>
    <submittedName>
        <fullName evidence="9">MFS transporter</fullName>
    </submittedName>
</protein>
<organism evidence="9 10">
    <name type="scientific">Solirubrobacter phytolaccae</name>
    <dbReference type="NCBI Taxonomy" id="1404360"/>
    <lineage>
        <taxon>Bacteria</taxon>
        <taxon>Bacillati</taxon>
        <taxon>Actinomycetota</taxon>
        <taxon>Thermoleophilia</taxon>
        <taxon>Solirubrobacterales</taxon>
        <taxon>Solirubrobacteraceae</taxon>
        <taxon>Solirubrobacter</taxon>
    </lineage>
</organism>
<dbReference type="Proteomes" id="UP001147653">
    <property type="component" value="Unassembled WGS sequence"/>
</dbReference>
<evidence type="ECO:0000313" key="9">
    <source>
        <dbReference type="EMBL" id="MDA0179441.1"/>
    </source>
</evidence>
<dbReference type="Gene3D" id="1.20.1250.20">
    <property type="entry name" value="MFS general substrate transporter like domains"/>
    <property type="match status" value="1"/>
</dbReference>
<dbReference type="InterPro" id="IPR036259">
    <property type="entry name" value="MFS_trans_sf"/>
</dbReference>
<evidence type="ECO:0000259" key="8">
    <source>
        <dbReference type="PROSITE" id="PS50850"/>
    </source>
</evidence>
<keyword evidence="2" id="KW-0813">Transport</keyword>
<feature type="transmembrane region" description="Helical" evidence="7">
    <location>
        <begin position="314"/>
        <end position="334"/>
    </location>
</feature>
<keyword evidence="6 7" id="KW-0472">Membrane</keyword>
<keyword evidence="10" id="KW-1185">Reference proteome</keyword>
<evidence type="ECO:0000256" key="5">
    <source>
        <dbReference type="ARBA" id="ARBA00022989"/>
    </source>
</evidence>
<evidence type="ECO:0000256" key="3">
    <source>
        <dbReference type="ARBA" id="ARBA00022475"/>
    </source>
</evidence>
<gene>
    <name evidence="9" type="ORF">OJ997_03970</name>
</gene>
<dbReference type="PANTHER" id="PTHR23513:SF6">
    <property type="entry name" value="MAJOR FACILITATOR SUPERFAMILY ASSOCIATED DOMAIN-CONTAINING PROTEIN"/>
    <property type="match status" value="1"/>
</dbReference>
<reference evidence="9" key="1">
    <citation type="submission" date="2022-10" db="EMBL/GenBank/DDBJ databases">
        <title>The WGS of Solirubrobacter phytolaccae KCTC 29190.</title>
        <authorList>
            <person name="Jiang Z."/>
        </authorList>
    </citation>
    <scope>NUCLEOTIDE SEQUENCE</scope>
    <source>
        <strain evidence="9">KCTC 29190</strain>
    </source>
</reference>
<evidence type="ECO:0000313" key="10">
    <source>
        <dbReference type="Proteomes" id="UP001147653"/>
    </source>
</evidence>
<dbReference type="CDD" id="cd06173">
    <property type="entry name" value="MFS_MefA_like"/>
    <property type="match status" value="1"/>
</dbReference>
<dbReference type="InterPro" id="IPR020846">
    <property type="entry name" value="MFS_dom"/>
</dbReference>
<evidence type="ECO:0000256" key="2">
    <source>
        <dbReference type="ARBA" id="ARBA00022448"/>
    </source>
</evidence>
<keyword evidence="4 7" id="KW-0812">Transmembrane</keyword>
<dbReference type="PROSITE" id="PS50850">
    <property type="entry name" value="MFS"/>
    <property type="match status" value="1"/>
</dbReference>
<evidence type="ECO:0000256" key="6">
    <source>
        <dbReference type="ARBA" id="ARBA00023136"/>
    </source>
</evidence>
<comment type="caution">
    <text evidence="9">The sequence shown here is derived from an EMBL/GenBank/DDBJ whole genome shotgun (WGS) entry which is preliminary data.</text>
</comment>
<evidence type="ECO:0000256" key="4">
    <source>
        <dbReference type="ARBA" id="ARBA00022692"/>
    </source>
</evidence>